<evidence type="ECO:0000313" key="3">
    <source>
        <dbReference type="Proteomes" id="UP001152803"/>
    </source>
</evidence>
<organism evidence="2 3">
    <name type="scientific">Conger conger</name>
    <name type="common">Conger eel</name>
    <name type="synonym">Muraena conger</name>
    <dbReference type="NCBI Taxonomy" id="82655"/>
    <lineage>
        <taxon>Eukaryota</taxon>
        <taxon>Metazoa</taxon>
        <taxon>Chordata</taxon>
        <taxon>Craniata</taxon>
        <taxon>Vertebrata</taxon>
        <taxon>Euteleostomi</taxon>
        <taxon>Actinopterygii</taxon>
        <taxon>Neopterygii</taxon>
        <taxon>Teleostei</taxon>
        <taxon>Anguilliformes</taxon>
        <taxon>Congridae</taxon>
        <taxon>Conger</taxon>
    </lineage>
</organism>
<evidence type="ECO:0000313" key="2">
    <source>
        <dbReference type="EMBL" id="KAJ8253548.1"/>
    </source>
</evidence>
<sequence>MLTSSVAQRRVRPIHCLTLIDINCLKMTKLQILNAYLTERLMVAVREILEVVGDTVSEYQEETARIHRENESLRRKLRDVVIEAETGWTGAPHLLSISLPPSLSPGGSSPVEQQDWSSGLREQLAGAEEQQEVCERRRSRQKEEDVAGPDRSCAMEAELQSECGTPGLKKLALEIALSVVSPSSLSVSHELSAMRLAEDAAPRARPRSPAHLRSAQVKTEPDEGPEFKSEQPPELSPAAKAKSHALEPLLEASVGEDSEALGAGVGHMEGTGPQEAGTRMNEIQNESYFVGYRGEKQHRCFQCGKFFSQSIPVSAVQGTVHETSSSLASPSQVAAGKLACMMLSARLSLICQEQAGQQSCRHL</sequence>
<feature type="compositionally biased region" description="Basic and acidic residues" evidence="1">
    <location>
        <begin position="133"/>
        <end position="145"/>
    </location>
</feature>
<comment type="caution">
    <text evidence="2">The sequence shown here is derived from an EMBL/GenBank/DDBJ whole genome shotgun (WGS) entry which is preliminary data.</text>
</comment>
<dbReference type="OrthoDB" id="3437960at2759"/>
<dbReference type="Proteomes" id="UP001152803">
    <property type="component" value="Unassembled WGS sequence"/>
</dbReference>
<feature type="region of interest" description="Disordered" evidence="1">
    <location>
        <begin position="198"/>
        <end position="242"/>
    </location>
</feature>
<evidence type="ECO:0000256" key="1">
    <source>
        <dbReference type="SAM" id="MobiDB-lite"/>
    </source>
</evidence>
<name>A0A9Q1CZB1_CONCO</name>
<keyword evidence="3" id="KW-1185">Reference proteome</keyword>
<reference evidence="2" key="1">
    <citation type="journal article" date="2023" name="Science">
        <title>Genome structures resolve the early diversification of teleost fishes.</title>
        <authorList>
            <person name="Parey E."/>
            <person name="Louis A."/>
            <person name="Montfort J."/>
            <person name="Bouchez O."/>
            <person name="Roques C."/>
            <person name="Iampietro C."/>
            <person name="Lluch J."/>
            <person name="Castinel A."/>
            <person name="Donnadieu C."/>
            <person name="Desvignes T."/>
            <person name="Floi Bucao C."/>
            <person name="Jouanno E."/>
            <person name="Wen M."/>
            <person name="Mejri S."/>
            <person name="Dirks R."/>
            <person name="Jansen H."/>
            <person name="Henkel C."/>
            <person name="Chen W.J."/>
            <person name="Zahm M."/>
            <person name="Cabau C."/>
            <person name="Klopp C."/>
            <person name="Thompson A.W."/>
            <person name="Robinson-Rechavi M."/>
            <person name="Braasch I."/>
            <person name="Lecointre G."/>
            <person name="Bobe J."/>
            <person name="Postlethwait J.H."/>
            <person name="Berthelot C."/>
            <person name="Roest Crollius H."/>
            <person name="Guiguen Y."/>
        </authorList>
    </citation>
    <scope>NUCLEOTIDE SEQUENCE</scope>
    <source>
        <strain evidence="2">Concon-B</strain>
    </source>
</reference>
<protein>
    <submittedName>
        <fullName evidence="2">Uncharacterized protein</fullName>
    </submittedName>
</protein>
<gene>
    <name evidence="2" type="ORF">COCON_G00201600</name>
</gene>
<feature type="region of interest" description="Disordered" evidence="1">
    <location>
        <begin position="99"/>
        <end position="152"/>
    </location>
</feature>
<proteinExistence type="predicted"/>
<dbReference type="EMBL" id="JAFJMO010000016">
    <property type="protein sequence ID" value="KAJ8253548.1"/>
    <property type="molecule type" value="Genomic_DNA"/>
</dbReference>
<dbReference type="AlphaFoldDB" id="A0A9Q1CZB1"/>
<feature type="compositionally biased region" description="Low complexity" evidence="1">
    <location>
        <begin position="99"/>
        <end position="110"/>
    </location>
</feature>
<accession>A0A9Q1CZB1</accession>
<feature type="compositionally biased region" description="Basic and acidic residues" evidence="1">
    <location>
        <begin position="219"/>
        <end position="231"/>
    </location>
</feature>